<dbReference type="RefSeq" id="WP_012258366.1">
    <property type="nucleotide sequence ID" value="NC_010175.1"/>
</dbReference>
<dbReference type="EnsemblBacteria" id="ABY35713">
    <property type="protein sequence ID" value="ABY35713"/>
    <property type="gene ID" value="Caur_2507"/>
</dbReference>
<proteinExistence type="inferred from homology"/>
<dbReference type="Proteomes" id="UP000002008">
    <property type="component" value="Chromosome"/>
</dbReference>
<name>A9WI22_CHLAA</name>
<dbReference type="Gene3D" id="3.40.50.300">
    <property type="entry name" value="P-loop containing nucleotide triphosphate hydrolases"/>
    <property type="match status" value="1"/>
</dbReference>
<dbReference type="KEGG" id="cau:Caur_2507"/>
<evidence type="ECO:0000256" key="1">
    <source>
        <dbReference type="ARBA" id="ARBA00009625"/>
    </source>
</evidence>
<dbReference type="eggNOG" id="COG1703">
    <property type="taxonomic scope" value="Bacteria"/>
</dbReference>
<dbReference type="HOGENOM" id="CLU_043725_2_2_0"/>
<dbReference type="InterPro" id="IPR027417">
    <property type="entry name" value="P-loop_NTPase"/>
</dbReference>
<dbReference type="NCBIfam" id="TIGR00750">
    <property type="entry name" value="lao"/>
    <property type="match status" value="1"/>
</dbReference>
<dbReference type="GO" id="GO:0005525">
    <property type="term" value="F:GTP binding"/>
    <property type="evidence" value="ECO:0007669"/>
    <property type="project" value="InterPro"/>
</dbReference>
<dbReference type="STRING" id="324602.Caur_2507"/>
<dbReference type="Pfam" id="PF03308">
    <property type="entry name" value="MeaB"/>
    <property type="match status" value="1"/>
</dbReference>
<dbReference type="PANTHER" id="PTHR23408">
    <property type="entry name" value="METHYLMALONYL-COA MUTASE"/>
    <property type="match status" value="1"/>
</dbReference>
<dbReference type="CDD" id="cd03114">
    <property type="entry name" value="MMAA-like"/>
    <property type="match status" value="1"/>
</dbReference>
<dbReference type="NCBIfam" id="NF006958">
    <property type="entry name" value="PRK09435.1"/>
    <property type="match status" value="1"/>
</dbReference>
<dbReference type="EMBL" id="CP000909">
    <property type="protein sequence ID" value="ABY35713.1"/>
    <property type="molecule type" value="Genomic_DNA"/>
</dbReference>
<reference evidence="3" key="1">
    <citation type="journal article" date="2011" name="BMC Genomics">
        <title>Complete genome sequence of the filamentous anoxygenic phototrophic bacterium Chloroflexus aurantiacus.</title>
        <authorList>
            <person name="Tang K.H."/>
            <person name="Barry K."/>
            <person name="Chertkov O."/>
            <person name="Dalin E."/>
            <person name="Han C.S."/>
            <person name="Hauser L.J."/>
            <person name="Honchak B.M."/>
            <person name="Karbach L.E."/>
            <person name="Land M.L."/>
            <person name="Lapidus A."/>
            <person name="Larimer F.W."/>
            <person name="Mikhailova N."/>
            <person name="Pitluck S."/>
            <person name="Pierson B.K."/>
            <person name="Blankenship R.E."/>
        </authorList>
    </citation>
    <scope>NUCLEOTIDE SEQUENCE [LARGE SCALE GENOMIC DNA]</scope>
    <source>
        <strain evidence="3">ATCC 29366 / DSM 635 / J-10-fl</strain>
    </source>
</reference>
<keyword evidence="3" id="KW-1185">Reference proteome</keyword>
<dbReference type="InParanoid" id="A9WI22"/>
<dbReference type="GO" id="GO:0003924">
    <property type="term" value="F:GTPase activity"/>
    <property type="evidence" value="ECO:0000318"/>
    <property type="project" value="GO_Central"/>
</dbReference>
<comment type="similarity">
    <text evidence="1">Belongs to the SIMIBI class G3E GTPase family. ArgK/MeaB subfamily.</text>
</comment>
<dbReference type="InterPro" id="IPR005129">
    <property type="entry name" value="GTPase_ArgK"/>
</dbReference>
<evidence type="ECO:0000313" key="2">
    <source>
        <dbReference type="EMBL" id="ABY35713.1"/>
    </source>
</evidence>
<protein>
    <submittedName>
        <fullName evidence="2">LAO/AO transport system ATPase</fullName>
    </submittedName>
</protein>
<dbReference type="GO" id="GO:0005737">
    <property type="term" value="C:cytoplasm"/>
    <property type="evidence" value="ECO:0000318"/>
    <property type="project" value="GO_Central"/>
</dbReference>
<organism evidence="2 3">
    <name type="scientific">Chloroflexus aurantiacus (strain ATCC 29366 / DSM 635 / J-10-fl)</name>
    <dbReference type="NCBI Taxonomy" id="324602"/>
    <lineage>
        <taxon>Bacteria</taxon>
        <taxon>Bacillati</taxon>
        <taxon>Chloroflexota</taxon>
        <taxon>Chloroflexia</taxon>
        <taxon>Chloroflexales</taxon>
        <taxon>Chloroflexineae</taxon>
        <taxon>Chloroflexaceae</taxon>
        <taxon>Chloroflexus</taxon>
    </lineage>
</organism>
<dbReference type="AlphaFoldDB" id="A9WI22"/>
<accession>A9WI22</accession>
<dbReference type="SUPFAM" id="SSF52540">
    <property type="entry name" value="P-loop containing nucleoside triphosphate hydrolases"/>
    <property type="match status" value="1"/>
</dbReference>
<dbReference type="PANTHER" id="PTHR23408:SF3">
    <property type="entry name" value="METHYLMALONIC ACIDURIA TYPE A PROTEIN, MITOCHONDRIAL"/>
    <property type="match status" value="1"/>
</dbReference>
<dbReference type="Gene3D" id="1.20.5.170">
    <property type="match status" value="1"/>
</dbReference>
<dbReference type="PATRIC" id="fig|324602.8.peg.2828"/>
<sequence>MTDKQQPSSSGELPFALSVLAGIASRHDGLPGSAPTVPSAPAGVARRQLTVEEYVAGVRNGDRAILARAITLIESNAPAHMAQAQAVLAALLPYTGGSLRVGITGVPGVGKSTFIEALGTMLCERGHRVAVLAIDPSSSISRGSILGDKTRMERLARHPNAYIRPSPSGGSLGGVARKSRETLLLCEAAGFDIVLVETVGVGQSETAVRGMVDFFLLLMLAGAGDELQGIKKGVIELADALVITKADGDNRARAMAAQAEYRHALRYLTPATPGWKPPVRTCSALTGSGIAEIWQEIERFRAEMTASGVFAARRREQARDWLYTLIDEQLRTLFFAHPAVRDRLPALEQAVVEGTVPVVSAVQQLFAALGETQPQPTP</sequence>
<gene>
    <name evidence="2" type="ordered locus">Caur_2507</name>
</gene>
<dbReference type="Gene3D" id="1.10.287.130">
    <property type="match status" value="1"/>
</dbReference>
<evidence type="ECO:0000313" key="3">
    <source>
        <dbReference type="Proteomes" id="UP000002008"/>
    </source>
</evidence>